<gene>
    <name evidence="1" type="ORF">OSB1V03_LOCUS22842</name>
</gene>
<dbReference type="InterPro" id="IPR019173">
    <property type="entry name" value="NADH_UbQ_OxRdtase_B5_su"/>
</dbReference>
<keyword evidence="2" id="KW-1185">Reference proteome</keyword>
<dbReference type="Proteomes" id="UP000759131">
    <property type="component" value="Unassembled WGS sequence"/>
</dbReference>
<evidence type="ECO:0000313" key="2">
    <source>
        <dbReference type="Proteomes" id="UP000759131"/>
    </source>
</evidence>
<dbReference type="EMBL" id="OC906467">
    <property type="protein sequence ID" value="CAD7650408.1"/>
    <property type="molecule type" value="Genomic_DNA"/>
</dbReference>
<dbReference type="AlphaFoldDB" id="A0A7R9LYR2"/>
<dbReference type="EMBL" id="CAJPIZ010051892">
    <property type="protein sequence ID" value="CAG2122897.1"/>
    <property type="molecule type" value="Genomic_DNA"/>
</dbReference>
<proteinExistence type="predicted"/>
<accession>A0A7R9LYR2</accession>
<dbReference type="Pfam" id="PF09781">
    <property type="entry name" value="NDUF_B5"/>
    <property type="match status" value="1"/>
</dbReference>
<evidence type="ECO:0000313" key="1">
    <source>
        <dbReference type="EMBL" id="CAD7650408.1"/>
    </source>
</evidence>
<organism evidence="1">
    <name type="scientific">Medioppia subpectinata</name>
    <dbReference type="NCBI Taxonomy" id="1979941"/>
    <lineage>
        <taxon>Eukaryota</taxon>
        <taxon>Metazoa</taxon>
        <taxon>Ecdysozoa</taxon>
        <taxon>Arthropoda</taxon>
        <taxon>Chelicerata</taxon>
        <taxon>Arachnida</taxon>
        <taxon>Acari</taxon>
        <taxon>Acariformes</taxon>
        <taxon>Sarcoptiformes</taxon>
        <taxon>Oribatida</taxon>
        <taxon>Brachypylina</taxon>
        <taxon>Oppioidea</taxon>
        <taxon>Oppiidae</taxon>
        <taxon>Medioppia</taxon>
    </lineage>
</organism>
<name>A0A7R9LYR2_9ACAR</name>
<protein>
    <submittedName>
        <fullName evidence="1">Uncharacterized protein</fullName>
    </submittedName>
</protein>
<reference evidence="1" key="1">
    <citation type="submission" date="2020-11" db="EMBL/GenBank/DDBJ databases">
        <authorList>
            <person name="Tran Van P."/>
        </authorList>
    </citation>
    <scope>NUCLEOTIDE SEQUENCE</scope>
</reference>
<sequence length="68" mass="7809">MAAFSALRGVQRLDLIRRLFKGDVAVTGRRVLSGDAFPMRPSIWGWRKFKDFLHFYVMLGVIPLTILT</sequence>
<feature type="non-terminal residue" evidence="1">
    <location>
        <position position="1"/>
    </location>
</feature>